<dbReference type="EC" id="4.1.1.33" evidence="2"/>
<dbReference type="AlphaFoldDB" id="A0A841FS93"/>
<evidence type="ECO:0000256" key="2">
    <source>
        <dbReference type="ARBA" id="ARBA00012296"/>
    </source>
</evidence>
<evidence type="ECO:0000259" key="8">
    <source>
        <dbReference type="Pfam" id="PF18376"/>
    </source>
</evidence>
<dbReference type="GO" id="GO:0005829">
    <property type="term" value="C:cytosol"/>
    <property type="evidence" value="ECO:0007669"/>
    <property type="project" value="InterPro"/>
</dbReference>
<sequence length="336" mass="35797">MPVTAVAPANIAFIKYWGLADRALGVPANQSLSMTLSRCVSRCTVDTIKGPDEVWWHEDGRARPADPVFAARVVEHLDRLRAFAEVDVSMRIITTNSFPTAAGIASSASGFAALTLAALTRVDAAVDPGRLSILARKSGSGSAARSVLGGYVLWPEDSEDPASAATTFLPREHWALSDVIAVVDSGPKATSSREGHFRASTSPHFGRRVELLGERLQRVRTALRERDFATLAEAVEEEMYEMQAIATTSRPPLRYWRPGTLRVLERIEALRASGVPVCATTDAGPNVHALCPDDAVTAVAAALSDDCETIIIDKVGAGPALSSEHLGMPTSPGTND</sequence>
<dbReference type="Gene3D" id="3.30.70.890">
    <property type="entry name" value="GHMP kinase, C-terminal domain"/>
    <property type="match status" value="1"/>
</dbReference>
<feature type="domain" description="Mvd1 C-terminal" evidence="8">
    <location>
        <begin position="179"/>
        <end position="305"/>
    </location>
</feature>
<evidence type="ECO:0000256" key="7">
    <source>
        <dbReference type="ARBA" id="ARBA00023239"/>
    </source>
</evidence>
<evidence type="ECO:0000256" key="5">
    <source>
        <dbReference type="ARBA" id="ARBA00022840"/>
    </source>
</evidence>
<dbReference type="Pfam" id="PF18376">
    <property type="entry name" value="MDD_C"/>
    <property type="match status" value="1"/>
</dbReference>
<proteinExistence type="inferred from homology"/>
<dbReference type="InterPro" id="IPR005935">
    <property type="entry name" value="Mev_decarb"/>
</dbReference>
<accession>A0A841FS93</accession>
<evidence type="ECO:0000256" key="4">
    <source>
        <dbReference type="ARBA" id="ARBA00022741"/>
    </source>
</evidence>
<evidence type="ECO:0000259" key="9">
    <source>
        <dbReference type="Pfam" id="PF22700"/>
    </source>
</evidence>
<keyword evidence="6" id="KW-0443">Lipid metabolism</keyword>
<dbReference type="PANTHER" id="PTHR10977:SF3">
    <property type="entry name" value="DIPHOSPHOMEVALONATE DECARBOXYLASE"/>
    <property type="match status" value="1"/>
</dbReference>
<evidence type="ECO:0000256" key="6">
    <source>
        <dbReference type="ARBA" id="ARBA00023098"/>
    </source>
</evidence>
<dbReference type="Proteomes" id="UP000548476">
    <property type="component" value="Unassembled WGS sequence"/>
</dbReference>
<dbReference type="GO" id="GO:0019287">
    <property type="term" value="P:isopentenyl diphosphate biosynthetic process, mevalonate pathway"/>
    <property type="evidence" value="ECO:0007669"/>
    <property type="project" value="InterPro"/>
</dbReference>
<dbReference type="SUPFAM" id="SSF55060">
    <property type="entry name" value="GHMP Kinase, C-terminal domain"/>
    <property type="match status" value="1"/>
</dbReference>
<keyword evidence="5" id="KW-0067">ATP-binding</keyword>
<dbReference type="PIRSF" id="PIRSF015950">
    <property type="entry name" value="Mev_P_decrbx"/>
    <property type="match status" value="1"/>
</dbReference>
<dbReference type="Pfam" id="PF22700">
    <property type="entry name" value="MVD-like_N"/>
    <property type="match status" value="1"/>
</dbReference>
<dbReference type="SUPFAM" id="SSF54211">
    <property type="entry name" value="Ribosomal protein S5 domain 2-like"/>
    <property type="match status" value="1"/>
</dbReference>
<dbReference type="InterPro" id="IPR041431">
    <property type="entry name" value="Mvd1_C"/>
</dbReference>
<evidence type="ECO:0000256" key="1">
    <source>
        <dbReference type="ARBA" id="ARBA00008831"/>
    </source>
</evidence>
<feature type="domain" description="Diphosphomevalonate decarboxylase-like N-terminal" evidence="9">
    <location>
        <begin position="7"/>
        <end position="164"/>
    </location>
</feature>
<dbReference type="InterPro" id="IPR014721">
    <property type="entry name" value="Ribsml_uS5_D2-typ_fold_subgr"/>
</dbReference>
<gene>
    <name evidence="10" type="ORF">HNR73_006560</name>
</gene>
<evidence type="ECO:0000256" key="3">
    <source>
        <dbReference type="ARBA" id="ARBA00022516"/>
    </source>
</evidence>
<dbReference type="NCBIfam" id="TIGR01240">
    <property type="entry name" value="mevDPdecarb"/>
    <property type="match status" value="1"/>
</dbReference>
<dbReference type="InterPro" id="IPR053859">
    <property type="entry name" value="MVD-like_N"/>
</dbReference>
<name>A0A841FS93_9ACTN</name>
<keyword evidence="11" id="KW-1185">Reference proteome</keyword>
<dbReference type="RefSeq" id="WP_184791451.1">
    <property type="nucleotide sequence ID" value="NZ_BONT01000069.1"/>
</dbReference>
<dbReference type="InterPro" id="IPR036554">
    <property type="entry name" value="GHMP_kinase_C_sf"/>
</dbReference>
<evidence type="ECO:0000313" key="11">
    <source>
        <dbReference type="Proteomes" id="UP000548476"/>
    </source>
</evidence>
<dbReference type="InterPro" id="IPR029765">
    <property type="entry name" value="Mev_diP_decarb"/>
</dbReference>
<evidence type="ECO:0000313" key="10">
    <source>
        <dbReference type="EMBL" id="MBB6038674.1"/>
    </source>
</evidence>
<dbReference type="GO" id="GO:0005524">
    <property type="term" value="F:ATP binding"/>
    <property type="evidence" value="ECO:0007669"/>
    <property type="project" value="UniProtKB-KW"/>
</dbReference>
<dbReference type="Gene3D" id="3.30.230.10">
    <property type="match status" value="1"/>
</dbReference>
<reference evidence="10 11" key="1">
    <citation type="submission" date="2020-08" db="EMBL/GenBank/DDBJ databases">
        <title>Genomic Encyclopedia of Type Strains, Phase IV (KMG-IV): sequencing the most valuable type-strain genomes for metagenomic binning, comparative biology and taxonomic classification.</title>
        <authorList>
            <person name="Goeker M."/>
        </authorList>
    </citation>
    <scope>NUCLEOTIDE SEQUENCE [LARGE SCALE GENOMIC DNA]</scope>
    <source>
        <strain evidence="10 11">YIM 65646</strain>
    </source>
</reference>
<keyword evidence="7 10" id="KW-0456">Lyase</keyword>
<keyword evidence="3" id="KW-0444">Lipid biosynthesis</keyword>
<comment type="similarity">
    <text evidence="1">Belongs to the diphosphomevalonate decarboxylase family.</text>
</comment>
<keyword evidence="4" id="KW-0547">Nucleotide-binding</keyword>
<dbReference type="PANTHER" id="PTHR10977">
    <property type="entry name" value="DIPHOSPHOMEVALONATE DECARBOXYLASE"/>
    <property type="match status" value="1"/>
</dbReference>
<dbReference type="EMBL" id="JACHGT010000017">
    <property type="protein sequence ID" value="MBB6038674.1"/>
    <property type="molecule type" value="Genomic_DNA"/>
</dbReference>
<dbReference type="InterPro" id="IPR020568">
    <property type="entry name" value="Ribosomal_Su5_D2-typ_SF"/>
</dbReference>
<protein>
    <recommendedName>
        <fullName evidence="2">diphosphomevalonate decarboxylase</fullName>
        <ecNumber evidence="2">4.1.1.33</ecNumber>
    </recommendedName>
</protein>
<comment type="caution">
    <text evidence="10">The sequence shown here is derived from an EMBL/GenBank/DDBJ whole genome shotgun (WGS) entry which is preliminary data.</text>
</comment>
<organism evidence="10 11">
    <name type="scientific">Phytomonospora endophytica</name>
    <dbReference type="NCBI Taxonomy" id="714109"/>
    <lineage>
        <taxon>Bacteria</taxon>
        <taxon>Bacillati</taxon>
        <taxon>Actinomycetota</taxon>
        <taxon>Actinomycetes</taxon>
        <taxon>Micromonosporales</taxon>
        <taxon>Micromonosporaceae</taxon>
        <taxon>Phytomonospora</taxon>
    </lineage>
</organism>
<dbReference type="GO" id="GO:0004163">
    <property type="term" value="F:diphosphomevalonate decarboxylase activity"/>
    <property type="evidence" value="ECO:0007669"/>
    <property type="project" value="UniProtKB-EC"/>
</dbReference>